<keyword evidence="1" id="KW-0472">Membrane</keyword>
<feature type="transmembrane region" description="Helical" evidence="1">
    <location>
        <begin position="222"/>
        <end position="244"/>
    </location>
</feature>
<accession>A0ABR9ZXR5</accession>
<feature type="domain" description="Dicarboxylate carrier MatC N-terminal" evidence="2">
    <location>
        <begin position="4"/>
        <end position="148"/>
    </location>
</feature>
<comment type="caution">
    <text evidence="3">The sequence shown here is derived from an EMBL/GenBank/DDBJ whole genome shotgun (WGS) entry which is preliminary data.</text>
</comment>
<dbReference type="InterPro" id="IPR009827">
    <property type="entry name" value="MatC_N"/>
</dbReference>
<dbReference type="Proteomes" id="UP000614200">
    <property type="component" value="Unassembled WGS sequence"/>
</dbReference>
<feature type="transmembrane region" description="Helical" evidence="1">
    <location>
        <begin position="25"/>
        <end position="44"/>
    </location>
</feature>
<feature type="domain" description="Dicarboxylate carrier MatC N-terminal" evidence="2">
    <location>
        <begin position="254"/>
        <end position="379"/>
    </location>
</feature>
<feature type="transmembrane region" description="Helical" evidence="1">
    <location>
        <begin position="322"/>
        <end position="351"/>
    </location>
</feature>
<proteinExistence type="predicted"/>
<keyword evidence="1" id="KW-1133">Transmembrane helix</keyword>
<feature type="transmembrane region" description="Helical" evidence="1">
    <location>
        <begin position="56"/>
        <end position="75"/>
    </location>
</feature>
<evidence type="ECO:0000313" key="3">
    <source>
        <dbReference type="EMBL" id="MBF4695259.1"/>
    </source>
</evidence>
<dbReference type="EMBL" id="JADKNH010000014">
    <property type="protein sequence ID" value="MBF4695259.1"/>
    <property type="molecule type" value="Genomic_DNA"/>
</dbReference>
<evidence type="ECO:0000259" key="2">
    <source>
        <dbReference type="Pfam" id="PF07158"/>
    </source>
</evidence>
<feature type="transmembrane region" description="Helical" evidence="1">
    <location>
        <begin position="95"/>
        <end position="122"/>
    </location>
</feature>
<feature type="transmembrane region" description="Helical" evidence="1">
    <location>
        <begin position="134"/>
        <end position="160"/>
    </location>
</feature>
<name>A0ABR9ZXR5_9FIRM</name>
<keyword evidence="1" id="KW-0812">Transmembrane</keyword>
<protein>
    <submittedName>
        <fullName evidence="3">SLC13 family permease</fullName>
    </submittedName>
</protein>
<sequence>MLSISIIVAIIAAIAIGYKTKINTGIIAIVFAYVIGSFVMGMSAKQVILAWPIKTMFIIFSVSLFYNFALVNGTLDKLARHLLYACRKHPALLPFALYLAATVIAGLGAGFFTVIAFMAPITLMICEESKMDKLIGAVAVNFGALSGGNFMTSGLGVVFISLMDEAGYSEQSFMFTAVIFAASIVFALIVISIFKYVPVKNRKIGEGIVYEKPEPLNRVQRVNFNLMLAMIVIVLFFPIAHIILPDSSWITYVNKRMDVGLVAIVFSFIALLLDLAPQNEVISKIPWKTIIMISGVGMLIAVAIEAGTINALSAWAGSNLPIWSIPIVFTLIGAFMSFFSSTTGVVCPALFPLVPELSATTGISPLLIFACIVLGAQATAISPFSSGGSLILGSVPTDEERDHMFSRLLFIAVPVCIGLIVIFNIVLSFIL</sequence>
<reference evidence="3 4" key="1">
    <citation type="submission" date="2020-11" db="EMBL/GenBank/DDBJ databases">
        <title>Fusibacter basophilias sp. nov.</title>
        <authorList>
            <person name="Qiu D."/>
        </authorList>
    </citation>
    <scope>NUCLEOTIDE SEQUENCE [LARGE SCALE GENOMIC DNA]</scope>
    <source>
        <strain evidence="3 4">Q10-2</strain>
    </source>
</reference>
<keyword evidence="4" id="KW-1185">Reference proteome</keyword>
<evidence type="ECO:0000313" key="4">
    <source>
        <dbReference type="Proteomes" id="UP000614200"/>
    </source>
</evidence>
<feature type="transmembrane region" description="Helical" evidence="1">
    <location>
        <begin position="289"/>
        <end position="316"/>
    </location>
</feature>
<organism evidence="3 4">
    <name type="scientific">Fusibacter ferrireducens</name>
    <dbReference type="NCBI Taxonomy" id="2785058"/>
    <lineage>
        <taxon>Bacteria</taxon>
        <taxon>Bacillati</taxon>
        <taxon>Bacillota</taxon>
        <taxon>Clostridia</taxon>
        <taxon>Eubacteriales</taxon>
        <taxon>Eubacteriales Family XII. Incertae Sedis</taxon>
        <taxon>Fusibacter</taxon>
    </lineage>
</organism>
<dbReference type="Pfam" id="PF07158">
    <property type="entry name" value="MatC_N"/>
    <property type="match status" value="2"/>
</dbReference>
<feature type="transmembrane region" description="Helical" evidence="1">
    <location>
        <begin position="172"/>
        <end position="194"/>
    </location>
</feature>
<dbReference type="RefSeq" id="WP_194703497.1">
    <property type="nucleotide sequence ID" value="NZ_JADKNH010000014.1"/>
</dbReference>
<evidence type="ECO:0000256" key="1">
    <source>
        <dbReference type="SAM" id="Phobius"/>
    </source>
</evidence>
<feature type="transmembrane region" description="Helical" evidence="1">
    <location>
        <begin position="259"/>
        <end position="277"/>
    </location>
</feature>
<feature type="transmembrane region" description="Helical" evidence="1">
    <location>
        <begin position="363"/>
        <end position="384"/>
    </location>
</feature>
<feature type="transmembrane region" description="Helical" evidence="1">
    <location>
        <begin position="404"/>
        <end position="430"/>
    </location>
</feature>
<gene>
    <name evidence="3" type="ORF">ISU02_19360</name>
</gene>